<proteinExistence type="predicted"/>
<feature type="compositionally biased region" description="Pro residues" evidence="1">
    <location>
        <begin position="152"/>
        <end position="161"/>
    </location>
</feature>
<evidence type="ECO:0000256" key="1">
    <source>
        <dbReference type="SAM" id="MobiDB-lite"/>
    </source>
</evidence>
<dbReference type="AlphaFoldDB" id="A0AAV8T8S6"/>
<gene>
    <name evidence="2" type="ORF">K2173_022910</name>
</gene>
<feature type="compositionally biased region" description="Polar residues" evidence="1">
    <location>
        <begin position="77"/>
        <end position="93"/>
    </location>
</feature>
<accession>A0AAV8T8S6</accession>
<dbReference type="Proteomes" id="UP001159364">
    <property type="component" value="Linkage Group LG06"/>
</dbReference>
<feature type="compositionally biased region" description="Pro residues" evidence="1">
    <location>
        <begin position="189"/>
        <end position="198"/>
    </location>
</feature>
<reference evidence="2 3" key="1">
    <citation type="submission" date="2021-09" db="EMBL/GenBank/DDBJ databases">
        <title>Genomic insights and catalytic innovation underlie evolution of tropane alkaloids biosynthesis.</title>
        <authorList>
            <person name="Wang Y.-J."/>
            <person name="Tian T."/>
            <person name="Huang J.-P."/>
            <person name="Huang S.-X."/>
        </authorList>
    </citation>
    <scope>NUCLEOTIDE SEQUENCE [LARGE SCALE GENOMIC DNA]</scope>
    <source>
        <strain evidence="2">KIB-2018</strain>
        <tissue evidence="2">Leaf</tissue>
    </source>
</reference>
<sequence>MPVDLRPLVQPPLQLTTPGCRSRAEAVVLLQPPSVFVATDPRQRPPRTPAVLDSRQDDRPTRGSRRQAHGFIPRQPVTMTTFPPQMGSSSSQLAPLAHASSLPSQPPATMGFHPPDPQPQQHRAQGDPSPQLNPTHVAISLPSHVDLVLPDPSLPLPPPVTPDRHAMEEDPTEPIGPENTLASPIDPDATPPHPPDPTSDPLSVGASPAVPDTQMLALSPDPAPLQCTDRAVPIVDFPTGSS</sequence>
<evidence type="ECO:0000313" key="2">
    <source>
        <dbReference type="EMBL" id="KAJ8762781.1"/>
    </source>
</evidence>
<name>A0AAV8T8S6_9ROSI</name>
<comment type="caution">
    <text evidence="2">The sequence shown here is derived from an EMBL/GenBank/DDBJ whole genome shotgun (WGS) entry which is preliminary data.</text>
</comment>
<organism evidence="2 3">
    <name type="scientific">Erythroxylum novogranatense</name>
    <dbReference type="NCBI Taxonomy" id="1862640"/>
    <lineage>
        <taxon>Eukaryota</taxon>
        <taxon>Viridiplantae</taxon>
        <taxon>Streptophyta</taxon>
        <taxon>Embryophyta</taxon>
        <taxon>Tracheophyta</taxon>
        <taxon>Spermatophyta</taxon>
        <taxon>Magnoliopsida</taxon>
        <taxon>eudicotyledons</taxon>
        <taxon>Gunneridae</taxon>
        <taxon>Pentapetalae</taxon>
        <taxon>rosids</taxon>
        <taxon>fabids</taxon>
        <taxon>Malpighiales</taxon>
        <taxon>Erythroxylaceae</taxon>
        <taxon>Erythroxylum</taxon>
    </lineage>
</organism>
<feature type="region of interest" description="Disordered" evidence="1">
    <location>
        <begin position="148"/>
        <end position="242"/>
    </location>
</feature>
<evidence type="ECO:0000313" key="3">
    <source>
        <dbReference type="Proteomes" id="UP001159364"/>
    </source>
</evidence>
<keyword evidence="3" id="KW-1185">Reference proteome</keyword>
<feature type="compositionally biased region" description="Polar residues" evidence="1">
    <location>
        <begin position="119"/>
        <end position="134"/>
    </location>
</feature>
<feature type="region of interest" description="Disordered" evidence="1">
    <location>
        <begin position="37"/>
        <end position="136"/>
    </location>
</feature>
<protein>
    <submittedName>
        <fullName evidence="2">Uncharacterized protein</fullName>
    </submittedName>
</protein>
<dbReference type="EMBL" id="JAIWQS010000006">
    <property type="protein sequence ID" value="KAJ8762781.1"/>
    <property type="molecule type" value="Genomic_DNA"/>
</dbReference>